<evidence type="ECO:0000256" key="1">
    <source>
        <dbReference type="SAM" id="MobiDB-lite"/>
    </source>
</evidence>
<dbReference type="Ensembl" id="ENSEBUT00000005085.1">
    <property type="protein sequence ID" value="ENSEBUP00000004647.1"/>
    <property type="gene ID" value="ENSEBUG00000003247.1"/>
</dbReference>
<name>A0A8C4NBX8_EPTBU</name>
<feature type="region of interest" description="Disordered" evidence="1">
    <location>
        <begin position="17"/>
        <end position="74"/>
    </location>
</feature>
<evidence type="ECO:0000313" key="3">
    <source>
        <dbReference type="Proteomes" id="UP000694388"/>
    </source>
</evidence>
<feature type="compositionally biased region" description="Polar residues" evidence="1">
    <location>
        <begin position="181"/>
        <end position="191"/>
    </location>
</feature>
<accession>A0A8C4NBX8</accession>
<keyword evidence="3" id="KW-1185">Reference proteome</keyword>
<feature type="region of interest" description="Disordered" evidence="1">
    <location>
        <begin position="155"/>
        <end position="191"/>
    </location>
</feature>
<organism evidence="2 3">
    <name type="scientific">Eptatretus burgeri</name>
    <name type="common">Inshore hagfish</name>
    <dbReference type="NCBI Taxonomy" id="7764"/>
    <lineage>
        <taxon>Eukaryota</taxon>
        <taxon>Metazoa</taxon>
        <taxon>Chordata</taxon>
        <taxon>Craniata</taxon>
        <taxon>Vertebrata</taxon>
        <taxon>Cyclostomata</taxon>
        <taxon>Myxini</taxon>
        <taxon>Myxiniformes</taxon>
        <taxon>Myxinidae</taxon>
        <taxon>Eptatretinae</taxon>
        <taxon>Eptatretus</taxon>
    </lineage>
</organism>
<sequence length="358" mass="39889">MLLLKEEYTRTCMLQAQLSSPSLGVRSPDEDEPPLPPTAVRPPSPPHVATSAPGEASSTSTSSRGHGATAGAMRPAPVTMQHGDEEKSGDLCQLAALPVLNFKTMCLYPDGDEPIACKPWREGVCDGTEACPDAGSRLFQHLVWRAEPDPYVHNSSCGDGQRFVSDPEAPPHPPNEHSPLRQRSTSLGSSEVLQETISDLPRLRRRVHTLKKKIHRFEEDFEQQNKYRPSYSIKAASSEVLRWMNDLEKVRKQVKELKLAGTESERNKTTRRRSNTLPKSFGSQRDLESEEEVSFEEGDFEYVHQDSVGILAERPAIEDLHGFLRRAQENREKDRRPEDLTASSQLPSGGFCGLPVTI</sequence>
<feature type="compositionally biased region" description="Basic and acidic residues" evidence="1">
    <location>
        <begin position="323"/>
        <end position="339"/>
    </location>
</feature>
<dbReference type="InterPro" id="IPR039102">
    <property type="entry name" value="FAM13"/>
</dbReference>
<reference evidence="2" key="2">
    <citation type="submission" date="2025-09" db="UniProtKB">
        <authorList>
            <consortium name="Ensembl"/>
        </authorList>
    </citation>
    <scope>IDENTIFICATION</scope>
</reference>
<reference evidence="2" key="1">
    <citation type="submission" date="2025-08" db="UniProtKB">
        <authorList>
            <consortium name="Ensembl"/>
        </authorList>
    </citation>
    <scope>IDENTIFICATION</scope>
</reference>
<protein>
    <submittedName>
        <fullName evidence="2">Uncharacterized protein</fullName>
    </submittedName>
</protein>
<proteinExistence type="predicted"/>
<dbReference type="GeneTree" id="ENSGT00950000183033"/>
<feature type="region of interest" description="Disordered" evidence="1">
    <location>
        <begin position="323"/>
        <end position="349"/>
    </location>
</feature>
<feature type="compositionally biased region" description="Pro residues" evidence="1">
    <location>
        <begin position="34"/>
        <end position="46"/>
    </location>
</feature>
<dbReference type="PANTHER" id="PTHR15904">
    <property type="entry name" value="FAM13"/>
    <property type="match status" value="1"/>
</dbReference>
<dbReference type="PANTHER" id="PTHR15904:SF17">
    <property type="entry name" value="RHO-GAP DOMAIN-CONTAINING PROTEIN"/>
    <property type="match status" value="1"/>
</dbReference>
<dbReference type="AlphaFoldDB" id="A0A8C4NBX8"/>
<feature type="region of interest" description="Disordered" evidence="1">
    <location>
        <begin position="261"/>
        <end position="289"/>
    </location>
</feature>
<dbReference type="Proteomes" id="UP000694388">
    <property type="component" value="Unplaced"/>
</dbReference>
<evidence type="ECO:0000313" key="2">
    <source>
        <dbReference type="Ensembl" id="ENSEBUP00000004647.1"/>
    </source>
</evidence>